<dbReference type="GO" id="GO:0006879">
    <property type="term" value="P:intracellular iron ion homeostasis"/>
    <property type="evidence" value="ECO:0007669"/>
    <property type="project" value="UniProtKB-KW"/>
</dbReference>
<dbReference type="InterPro" id="IPR009078">
    <property type="entry name" value="Ferritin-like_SF"/>
</dbReference>
<dbReference type="GO" id="GO:0008199">
    <property type="term" value="F:ferric iron binding"/>
    <property type="evidence" value="ECO:0007669"/>
    <property type="project" value="InterPro"/>
</dbReference>
<dbReference type="Gene3D" id="1.20.1260.10">
    <property type="match status" value="1"/>
</dbReference>
<feature type="binding site" evidence="6">
    <location>
        <position position="94"/>
    </location>
    <ligand>
        <name>Fe cation</name>
        <dbReference type="ChEBI" id="CHEBI:24875"/>
        <label>1</label>
    </ligand>
</feature>
<evidence type="ECO:0000313" key="9">
    <source>
        <dbReference type="EMBL" id="TKJ42166.1"/>
    </source>
</evidence>
<evidence type="ECO:0000256" key="6">
    <source>
        <dbReference type="PIRSR" id="PIRSR601519-1"/>
    </source>
</evidence>
<evidence type="ECO:0000256" key="1">
    <source>
        <dbReference type="ARBA" id="ARBA00006950"/>
    </source>
</evidence>
<feature type="binding site" evidence="6">
    <location>
        <position position="50"/>
    </location>
    <ligand>
        <name>Fe cation</name>
        <dbReference type="ChEBI" id="CHEBI:24875"/>
        <label>1</label>
    </ligand>
</feature>
<dbReference type="PANTHER" id="PTHR11431">
    <property type="entry name" value="FERRITIN"/>
    <property type="match status" value="1"/>
</dbReference>
<accession>A0A532V4N0</accession>
<feature type="binding site" evidence="6">
    <location>
        <position position="53"/>
    </location>
    <ligand>
        <name>Fe cation</name>
        <dbReference type="ChEBI" id="CHEBI:24875"/>
        <label>1</label>
    </ligand>
</feature>
<dbReference type="PANTHER" id="PTHR11431:SF127">
    <property type="entry name" value="BACTERIAL NON-HEME FERRITIN"/>
    <property type="match status" value="1"/>
</dbReference>
<dbReference type="FunFam" id="1.20.1260.10:FF:000001">
    <property type="entry name" value="Non-heme ferritin"/>
    <property type="match status" value="1"/>
</dbReference>
<reference evidence="9 10" key="1">
    <citation type="submission" date="2017-06" db="EMBL/GenBank/DDBJ databases">
        <title>Novel microbial phyla capable of carbon fixation and sulfur reduction in deep-sea sediments.</title>
        <authorList>
            <person name="Huang J."/>
            <person name="Baker B."/>
            <person name="Wang Y."/>
        </authorList>
    </citation>
    <scope>NUCLEOTIDE SEQUENCE [LARGE SCALE GENOMIC DNA]</scope>
    <source>
        <strain evidence="9">B3_LCP</strain>
    </source>
</reference>
<comment type="catalytic activity">
    <reaction evidence="7">
        <text>4 Fe(2+) + O2 + 6 H2O = 4 iron(III) oxide-hydroxide + 12 H(+)</text>
        <dbReference type="Rhea" id="RHEA:11972"/>
        <dbReference type="ChEBI" id="CHEBI:15377"/>
        <dbReference type="ChEBI" id="CHEBI:15378"/>
        <dbReference type="ChEBI" id="CHEBI:15379"/>
        <dbReference type="ChEBI" id="CHEBI:29033"/>
        <dbReference type="ChEBI" id="CHEBI:78619"/>
        <dbReference type="EC" id="1.16.3.2"/>
    </reaction>
</comment>
<dbReference type="InterPro" id="IPR012347">
    <property type="entry name" value="Ferritin-like"/>
</dbReference>
<organism evidence="9 10">
    <name type="scientific">candidate division LCP-89 bacterium B3_LCP</name>
    <dbReference type="NCBI Taxonomy" id="2012998"/>
    <lineage>
        <taxon>Bacteria</taxon>
        <taxon>Pseudomonadati</taxon>
        <taxon>Bacteria division LCP-89</taxon>
    </lineage>
</organism>
<keyword evidence="2 7" id="KW-0409">Iron storage</keyword>
<dbReference type="Proteomes" id="UP000319619">
    <property type="component" value="Unassembled WGS sequence"/>
</dbReference>
<dbReference type="GO" id="GO:0008198">
    <property type="term" value="F:ferrous iron binding"/>
    <property type="evidence" value="ECO:0007669"/>
    <property type="project" value="TreeGrafter"/>
</dbReference>
<comment type="subcellular location">
    <subcellularLocation>
        <location evidence="7">Cytoplasm</location>
    </subcellularLocation>
</comment>
<keyword evidence="3 6" id="KW-0479">Metal-binding</keyword>
<keyword evidence="4" id="KW-0560">Oxidoreductase</keyword>
<dbReference type="InterPro" id="IPR041719">
    <property type="entry name" value="Ferritin_prok"/>
</dbReference>
<feature type="binding site" evidence="6">
    <location>
        <position position="17"/>
    </location>
    <ligand>
        <name>Fe cation</name>
        <dbReference type="ChEBI" id="CHEBI:24875"/>
        <label>1</label>
    </ligand>
</feature>
<dbReference type="GO" id="GO:0006826">
    <property type="term" value="P:iron ion transport"/>
    <property type="evidence" value="ECO:0007669"/>
    <property type="project" value="InterPro"/>
</dbReference>
<evidence type="ECO:0000313" key="10">
    <source>
        <dbReference type="Proteomes" id="UP000319619"/>
    </source>
</evidence>
<evidence type="ECO:0000256" key="4">
    <source>
        <dbReference type="ARBA" id="ARBA00023002"/>
    </source>
</evidence>
<evidence type="ECO:0000256" key="2">
    <source>
        <dbReference type="ARBA" id="ARBA00022434"/>
    </source>
</evidence>
<dbReference type="SUPFAM" id="SSF47240">
    <property type="entry name" value="Ferritin-like"/>
    <property type="match status" value="1"/>
</dbReference>
<dbReference type="AlphaFoldDB" id="A0A532V4N0"/>
<feature type="domain" description="Ferritin-like diiron" evidence="8">
    <location>
        <begin position="1"/>
        <end position="145"/>
    </location>
</feature>
<dbReference type="EMBL" id="NJBN01000001">
    <property type="protein sequence ID" value="TKJ42166.1"/>
    <property type="molecule type" value="Genomic_DNA"/>
</dbReference>
<comment type="caution">
    <text evidence="9">The sequence shown here is derived from an EMBL/GenBank/DDBJ whole genome shotgun (WGS) entry which is preliminary data.</text>
</comment>
<gene>
    <name evidence="9" type="ORF">CEE37_00375</name>
</gene>
<dbReference type="InterPro" id="IPR001519">
    <property type="entry name" value="Ferritin"/>
</dbReference>
<keyword evidence="7" id="KW-0963">Cytoplasm</keyword>
<dbReference type="CDD" id="cd01055">
    <property type="entry name" value="Nonheme_Ferritin"/>
    <property type="match status" value="1"/>
</dbReference>
<protein>
    <recommendedName>
        <fullName evidence="7">Ferritin</fullName>
        <ecNumber evidence="7">1.16.3.2</ecNumber>
    </recommendedName>
</protein>
<sequence length="171" mass="19634">MLKKKIENALNKHLNAELYSSYLYLSMAAYFHSQNLNGFANWMQVQAQEEMIHVMKFYSYINDRGGQIKMMPIEGPPTQWKSSLDVFEGVYKHEQLVTSLIHKLVDLAVAEKDRALQSFLQWFVDEQVEEEASADDVVQQLKLAGTTGPGLFMLDRELKQRAFTPPADTTE</sequence>
<proteinExistence type="inferred from homology"/>
<evidence type="ECO:0000256" key="3">
    <source>
        <dbReference type="ARBA" id="ARBA00022723"/>
    </source>
</evidence>
<dbReference type="Pfam" id="PF00210">
    <property type="entry name" value="Ferritin"/>
    <property type="match status" value="1"/>
</dbReference>
<keyword evidence="5 6" id="KW-0408">Iron</keyword>
<comment type="function">
    <text evidence="7">Iron-storage protein.</text>
</comment>
<dbReference type="EC" id="1.16.3.2" evidence="7"/>
<dbReference type="GO" id="GO:0004322">
    <property type="term" value="F:ferroxidase activity"/>
    <property type="evidence" value="ECO:0007669"/>
    <property type="project" value="TreeGrafter"/>
</dbReference>
<dbReference type="InterPro" id="IPR009040">
    <property type="entry name" value="Ferritin-like_diiron"/>
</dbReference>
<evidence type="ECO:0000259" key="8">
    <source>
        <dbReference type="PROSITE" id="PS50905"/>
    </source>
</evidence>
<name>A0A532V4N0_UNCL8</name>
<dbReference type="PROSITE" id="PS50905">
    <property type="entry name" value="FERRITIN_LIKE"/>
    <property type="match status" value="1"/>
</dbReference>
<evidence type="ECO:0000256" key="5">
    <source>
        <dbReference type="ARBA" id="ARBA00023004"/>
    </source>
</evidence>
<dbReference type="GO" id="GO:0042802">
    <property type="term" value="F:identical protein binding"/>
    <property type="evidence" value="ECO:0007669"/>
    <property type="project" value="UniProtKB-ARBA"/>
</dbReference>
<evidence type="ECO:0000256" key="7">
    <source>
        <dbReference type="RuleBase" id="RU361145"/>
    </source>
</evidence>
<feature type="binding site" evidence="6">
    <location>
        <position position="127"/>
    </location>
    <ligand>
        <name>Fe cation</name>
        <dbReference type="ChEBI" id="CHEBI:24875"/>
        <label>1</label>
    </ligand>
</feature>
<dbReference type="InterPro" id="IPR008331">
    <property type="entry name" value="Ferritin_DPS_dom"/>
</dbReference>
<comment type="similarity">
    <text evidence="1 7">Belongs to the ferritin family. Prokaryotic subfamily.</text>
</comment>
<dbReference type="GO" id="GO:0005829">
    <property type="term" value="C:cytosol"/>
    <property type="evidence" value="ECO:0007669"/>
    <property type="project" value="TreeGrafter"/>
</dbReference>